<dbReference type="EC" id="3.4.19.12" evidence="2"/>
<dbReference type="InterPro" id="IPR039785">
    <property type="entry name" value="MINY3/4"/>
</dbReference>
<dbReference type="GO" id="GO:1990380">
    <property type="term" value="F:K48-linked deubiquitinase activity"/>
    <property type="evidence" value="ECO:0007669"/>
    <property type="project" value="UniProtKB-UniRule"/>
</dbReference>
<dbReference type="OrthoDB" id="10263628at2759"/>
<comment type="caution">
    <text evidence="4">The sequence shown here is derived from an EMBL/GenBank/DDBJ whole genome shotgun (WGS) entry which is preliminary data.</text>
</comment>
<organism evidence="4 5">
    <name type="scientific">Penaeus vannamei</name>
    <name type="common">Whiteleg shrimp</name>
    <name type="synonym">Litopenaeus vannamei</name>
    <dbReference type="NCBI Taxonomy" id="6689"/>
    <lineage>
        <taxon>Eukaryota</taxon>
        <taxon>Metazoa</taxon>
        <taxon>Ecdysozoa</taxon>
        <taxon>Arthropoda</taxon>
        <taxon>Crustacea</taxon>
        <taxon>Multicrustacea</taxon>
        <taxon>Malacostraca</taxon>
        <taxon>Eumalacostraca</taxon>
        <taxon>Eucarida</taxon>
        <taxon>Decapoda</taxon>
        <taxon>Dendrobranchiata</taxon>
        <taxon>Penaeoidea</taxon>
        <taxon>Penaeidae</taxon>
        <taxon>Penaeus</taxon>
    </lineage>
</organism>
<comment type="function">
    <text evidence="2">Hydrolase that can remove 'Lys-48'-linked conjugated ubiquitin from proteins.</text>
</comment>
<comment type="catalytic activity">
    <reaction evidence="2">
        <text>Thiol-dependent hydrolysis of ester, thioester, amide, peptide and isopeptide bonds formed by the C-terminal Gly of ubiquitin (a 76-residue protein attached to proteins as an intracellular targeting signal).</text>
        <dbReference type="EC" id="3.4.19.12"/>
    </reaction>
</comment>
<dbReference type="GO" id="GO:0004843">
    <property type="term" value="F:cysteine-type deubiquitinase activity"/>
    <property type="evidence" value="ECO:0007669"/>
    <property type="project" value="UniProtKB-UniRule"/>
</dbReference>
<gene>
    <name evidence="4" type="ORF">C7M84_011127</name>
</gene>
<sequence length="159" mass="18011">MEDTADVKESLIQPNGHIHPILASLILTGRATPYLHNGIIYEGTEDTMSRPKTGVLRRAEVGHLVCQRSETKFPVAVGSRLKTPTLPIWVVRSDDSYGVLFNPNRELLRDYHAENRFDLYYYSSSNNHNKSTIVTIDTRNASTNDDYNTPVLENIIHTK</sequence>
<name>A0A3R7M1T9_PENVA</name>
<dbReference type="InterPro" id="IPR025257">
    <property type="entry name" value="MINDY-3/4_CD"/>
</dbReference>
<evidence type="ECO:0000256" key="2">
    <source>
        <dbReference type="RuleBase" id="RU367088"/>
    </source>
</evidence>
<dbReference type="EMBL" id="QCYY01002411">
    <property type="protein sequence ID" value="ROT70578.1"/>
    <property type="molecule type" value="Genomic_DNA"/>
</dbReference>
<keyword evidence="2" id="KW-0833">Ubl conjugation pathway</keyword>
<accession>A0A3R7M1T9</accession>
<dbReference type="PANTHER" id="PTHR12473">
    <property type="entry name" value="UBIQUITIN CARBOXYL-TERMINAL HYDROLASE MINDY-4-RELATED"/>
    <property type="match status" value="1"/>
</dbReference>
<comment type="similarity">
    <text evidence="1 2">Belongs to the MINDY deubiquitinase family. FAM188 subfamily.</text>
</comment>
<dbReference type="Pfam" id="PF13898">
    <property type="entry name" value="MINDY-3_4_CD"/>
    <property type="match status" value="1"/>
</dbReference>
<reference evidence="4 5" key="2">
    <citation type="submission" date="2019-01" db="EMBL/GenBank/DDBJ databases">
        <title>The decoding of complex shrimp genome reveals the adaptation for benthos swimmer, frequently molting mechanism and breeding impact on genome.</title>
        <authorList>
            <person name="Sun Y."/>
            <person name="Gao Y."/>
            <person name="Yu Y."/>
        </authorList>
    </citation>
    <scope>NUCLEOTIDE SEQUENCE [LARGE SCALE GENOMIC DNA]</scope>
    <source>
        <tissue evidence="4">Muscle</tissue>
    </source>
</reference>
<proteinExistence type="inferred from homology"/>
<feature type="domain" description="Deubiquitinating enzyme MINDY-3/4 conserved" evidence="3">
    <location>
        <begin position="2"/>
        <end position="158"/>
    </location>
</feature>
<dbReference type="SMART" id="SM01174">
    <property type="entry name" value="DUF4205"/>
    <property type="match status" value="1"/>
</dbReference>
<keyword evidence="2" id="KW-0788">Thiol protease</keyword>
<dbReference type="GO" id="GO:0006508">
    <property type="term" value="P:proteolysis"/>
    <property type="evidence" value="ECO:0007669"/>
    <property type="project" value="UniProtKB-KW"/>
</dbReference>
<dbReference type="PANTHER" id="PTHR12473:SF8">
    <property type="entry name" value="UBIQUITIN CARBOXYL-TERMINAL HYDROLASE MINDY-4-RELATED"/>
    <property type="match status" value="1"/>
</dbReference>
<evidence type="ECO:0000256" key="1">
    <source>
        <dbReference type="ARBA" id="ARBA00011074"/>
    </source>
</evidence>
<dbReference type="GO" id="GO:0071108">
    <property type="term" value="P:protein K48-linked deubiquitination"/>
    <property type="evidence" value="ECO:0007669"/>
    <property type="project" value="InterPro"/>
</dbReference>
<dbReference type="AlphaFoldDB" id="A0A3R7M1T9"/>
<protein>
    <recommendedName>
        <fullName evidence="2">Ubiquitin carboxyl-terminal hydrolase MINDY</fullName>
        <ecNumber evidence="2">3.4.19.12</ecNumber>
    </recommendedName>
</protein>
<reference evidence="4 5" key="1">
    <citation type="submission" date="2018-04" db="EMBL/GenBank/DDBJ databases">
        <authorList>
            <person name="Zhang X."/>
            <person name="Yuan J."/>
            <person name="Li F."/>
            <person name="Xiang J."/>
        </authorList>
    </citation>
    <scope>NUCLEOTIDE SEQUENCE [LARGE SCALE GENOMIC DNA]</scope>
    <source>
        <tissue evidence="4">Muscle</tissue>
    </source>
</reference>
<evidence type="ECO:0000313" key="4">
    <source>
        <dbReference type="EMBL" id="ROT70578.1"/>
    </source>
</evidence>
<keyword evidence="5" id="KW-1185">Reference proteome</keyword>
<keyword evidence="2" id="KW-0378">Hydrolase</keyword>
<dbReference type="Proteomes" id="UP000283509">
    <property type="component" value="Unassembled WGS sequence"/>
</dbReference>
<keyword evidence="2" id="KW-0645">Protease</keyword>
<evidence type="ECO:0000313" key="5">
    <source>
        <dbReference type="Proteomes" id="UP000283509"/>
    </source>
</evidence>
<evidence type="ECO:0000259" key="3">
    <source>
        <dbReference type="SMART" id="SM01174"/>
    </source>
</evidence>